<accession>A0A8A2VA59</accession>
<dbReference type="Pfam" id="PF01488">
    <property type="entry name" value="Shikimate_DH"/>
    <property type="match status" value="1"/>
</dbReference>
<dbReference type="InterPro" id="IPR006151">
    <property type="entry name" value="Shikm_DH/Glu-tRNA_Rdtase"/>
</dbReference>
<feature type="domain" description="Quinate/shikimate 5-dehydrogenase/glutamyl-tRNA reductase" evidence="15">
    <location>
        <begin position="166"/>
        <end position="296"/>
    </location>
</feature>
<dbReference type="InterPro" id="IPR036291">
    <property type="entry name" value="NAD(P)-bd_dom_sf"/>
</dbReference>
<feature type="domain" description="Tetrapyrrole biosynthesis glutamyl-tRNA reductase dimerisation" evidence="14">
    <location>
        <begin position="310"/>
        <end position="410"/>
    </location>
</feature>
<evidence type="ECO:0000256" key="7">
    <source>
        <dbReference type="ARBA" id="ARBA00047464"/>
    </source>
</evidence>
<feature type="site" description="Important for activity" evidence="8 12">
    <location>
        <position position="93"/>
    </location>
</feature>
<evidence type="ECO:0000256" key="13">
    <source>
        <dbReference type="RuleBase" id="RU000584"/>
    </source>
</evidence>
<dbReference type="InterPro" id="IPR000343">
    <property type="entry name" value="4pyrrol_synth_GluRdtase"/>
</dbReference>
<dbReference type="NCBIfam" id="TIGR01035">
    <property type="entry name" value="hemA"/>
    <property type="match status" value="1"/>
</dbReference>
<comment type="function">
    <text evidence="8">Catalyzes the NADPH-dependent reduction of glutamyl-tRNA(Glu) to glutamate 1-semialdehyde (GSA).</text>
</comment>
<dbReference type="InterPro" id="IPR015895">
    <property type="entry name" value="4pyrrol_synth_GluRdtase_N"/>
</dbReference>
<dbReference type="Proteomes" id="UP000663203">
    <property type="component" value="Chromosome"/>
</dbReference>
<dbReference type="GO" id="GO:0008883">
    <property type="term" value="F:glutamyl-tRNA reductase activity"/>
    <property type="evidence" value="ECO:0007669"/>
    <property type="project" value="UniProtKB-UniRule"/>
</dbReference>
<dbReference type="InterPro" id="IPR015896">
    <property type="entry name" value="4pyrrol_synth_GluRdtase_dimer"/>
</dbReference>
<evidence type="ECO:0000313" key="17">
    <source>
        <dbReference type="EMBL" id="QSW97610.1"/>
    </source>
</evidence>
<dbReference type="AlphaFoldDB" id="A0A8A2VA59"/>
<keyword evidence="6 8" id="KW-0627">Porphyrin biosynthesis</keyword>
<dbReference type="GO" id="GO:0050661">
    <property type="term" value="F:NADP binding"/>
    <property type="evidence" value="ECO:0007669"/>
    <property type="project" value="InterPro"/>
</dbReference>
<dbReference type="KEGG" id="hakz:J0X25_09250"/>
<feature type="domain" description="Glutamyl-tRNA reductase N-terminal" evidence="16">
    <location>
        <begin position="10"/>
        <end position="150"/>
    </location>
</feature>
<feature type="binding site" evidence="8 10">
    <location>
        <begin position="50"/>
        <end position="53"/>
    </location>
    <ligand>
        <name>substrate</name>
    </ligand>
</feature>
<dbReference type="PANTHER" id="PTHR43013">
    <property type="entry name" value="GLUTAMYL-TRNA REDUCTASE"/>
    <property type="match status" value="1"/>
</dbReference>
<dbReference type="InterPro" id="IPR036343">
    <property type="entry name" value="GluRdtase_N_sf"/>
</dbReference>
<dbReference type="FunFam" id="3.30.460.30:FF:000001">
    <property type="entry name" value="Glutamyl-tRNA reductase"/>
    <property type="match status" value="1"/>
</dbReference>
<dbReference type="SUPFAM" id="SSF69075">
    <property type="entry name" value="Glutamyl tRNA-reductase dimerization domain"/>
    <property type="match status" value="1"/>
</dbReference>
<dbReference type="EC" id="1.2.1.70" evidence="3 8"/>
<evidence type="ECO:0000256" key="9">
    <source>
        <dbReference type="PIRSR" id="PIRSR000445-1"/>
    </source>
</evidence>
<keyword evidence="4 8" id="KW-0521">NADP</keyword>
<dbReference type="UniPathway" id="UPA00251">
    <property type="reaction ID" value="UER00316"/>
</dbReference>
<feature type="binding site" evidence="8 10">
    <location>
        <position position="103"/>
    </location>
    <ligand>
        <name>substrate</name>
    </ligand>
</feature>
<keyword evidence="18" id="KW-1185">Reference proteome</keyword>
<feature type="binding site" evidence="8 11">
    <location>
        <begin position="182"/>
        <end position="187"/>
    </location>
    <ligand>
        <name>NADP(+)</name>
        <dbReference type="ChEBI" id="CHEBI:58349"/>
    </ligand>
</feature>
<keyword evidence="5 8" id="KW-0560">Oxidoreductase</keyword>
<dbReference type="GeneID" id="63187489"/>
<comment type="similarity">
    <text evidence="2 8 13">Belongs to the glutamyl-tRNA reductase family.</text>
</comment>
<dbReference type="Pfam" id="PF05201">
    <property type="entry name" value="GlutR_N"/>
    <property type="match status" value="1"/>
</dbReference>
<comment type="subunit">
    <text evidence="8">Homodimer.</text>
</comment>
<comment type="miscellaneous">
    <text evidence="8">During catalysis, the active site Cys acts as a nucleophile attacking the alpha-carbonyl group of tRNA-bound glutamate with the formation of a thioester intermediate between enzyme and glutamate, and the concomitant release of tRNA(Glu). The thioester intermediate is finally reduced by direct hydride transfer from NADPH, to form the product GSA.</text>
</comment>
<comment type="pathway">
    <text evidence="1 8 13">Porphyrin-containing compound metabolism; protoporphyrin-IX biosynthesis; 5-aminolevulinate from L-glutamyl-tRNA(Glu): step 1/2.</text>
</comment>
<name>A0A8A2VA59_9EURY</name>
<comment type="catalytic activity">
    <reaction evidence="7 8 13">
        <text>(S)-4-amino-5-oxopentanoate + tRNA(Glu) + NADP(+) = L-glutamyl-tRNA(Glu) + NADPH + H(+)</text>
        <dbReference type="Rhea" id="RHEA:12344"/>
        <dbReference type="Rhea" id="RHEA-COMP:9663"/>
        <dbReference type="Rhea" id="RHEA-COMP:9680"/>
        <dbReference type="ChEBI" id="CHEBI:15378"/>
        <dbReference type="ChEBI" id="CHEBI:57501"/>
        <dbReference type="ChEBI" id="CHEBI:57783"/>
        <dbReference type="ChEBI" id="CHEBI:58349"/>
        <dbReference type="ChEBI" id="CHEBI:78442"/>
        <dbReference type="ChEBI" id="CHEBI:78520"/>
        <dbReference type="EC" id="1.2.1.70"/>
    </reaction>
</comment>
<evidence type="ECO:0000256" key="6">
    <source>
        <dbReference type="ARBA" id="ARBA00023244"/>
    </source>
</evidence>
<dbReference type="InterPro" id="IPR036453">
    <property type="entry name" value="GluRdtase_dimer_dom_sf"/>
</dbReference>
<evidence type="ECO:0000256" key="12">
    <source>
        <dbReference type="PIRSR" id="PIRSR000445-4"/>
    </source>
</evidence>
<protein>
    <recommendedName>
        <fullName evidence="3 8">Glutamyl-tRNA reductase</fullName>
        <shortName evidence="8">GluTR</shortName>
        <ecNumber evidence="3 8">1.2.1.70</ecNumber>
    </recommendedName>
</protein>
<evidence type="ECO:0000256" key="8">
    <source>
        <dbReference type="HAMAP-Rule" id="MF_00087"/>
    </source>
</evidence>
<evidence type="ECO:0000259" key="15">
    <source>
        <dbReference type="Pfam" id="PF01488"/>
    </source>
</evidence>
<feature type="active site" description="Nucleophile" evidence="8 9">
    <location>
        <position position="51"/>
    </location>
</feature>
<dbReference type="SUPFAM" id="SSF51735">
    <property type="entry name" value="NAD(P)-binding Rossmann-fold domains"/>
    <property type="match status" value="1"/>
</dbReference>
<evidence type="ECO:0000259" key="16">
    <source>
        <dbReference type="Pfam" id="PF05201"/>
    </source>
</evidence>
<evidence type="ECO:0000259" key="14">
    <source>
        <dbReference type="Pfam" id="PF00745"/>
    </source>
</evidence>
<dbReference type="EMBL" id="CP071462">
    <property type="protein sequence ID" value="QSW97610.1"/>
    <property type="molecule type" value="Genomic_DNA"/>
</dbReference>
<reference evidence="17 18" key="1">
    <citation type="submission" date="2021-03" db="EMBL/GenBank/DDBJ databases">
        <title>Haloterrigena longa sp. nov. and Haloterrigena limicola sp. nov., extremely halophilic archaea isolated from a salt lake.</title>
        <authorList>
            <person name="Henglin C."/>
        </authorList>
    </citation>
    <scope>NUCLEOTIDE SEQUENCE [LARGE SCALE GENOMIC DNA]</scope>
    <source>
        <strain evidence="17 18">KZCA68</strain>
    </source>
</reference>
<sequence>MKFDTISGLRVTHKVADIDDIESLSFGTETEIAERLVENNTVSEAFILHTCHRAEIYVATDEQCTGHDVLRTFASHVSDDAVVTTGHEESLRHLLRVAAGLESMILGEEEILGQMQDAYQAAREAGTLGPLLDTAVMKAIHVGQDARTETAISEGVHSISNVAIKLAARETDLSGSTVLLVGAGSMGTDVGRTVDDTDAERLIVANRTYSRAKELTSGLETVATDVIELDALPAALDEADVVVTATCADDYVVDSEHTEPAQEGVIVDIAQPRDVAPGTTANTGWVSRDLADLKAVINETQLRRRRAAQEVEAIVDRECDRLHEQFKQCHVEEVISSIHSHADRVKSKNLETALSKLDANGGLTEEQRYIVESFADAMVSELLAPPTRSLKEAAVYDEWSTIQAAVHLFDPSADAGTTLLDGTVRMKDDPNGPQMTSGLEND</sequence>
<feature type="binding site" evidence="8 10">
    <location>
        <begin position="108"/>
        <end position="110"/>
    </location>
    <ligand>
        <name>substrate</name>
    </ligand>
</feature>
<dbReference type="RefSeq" id="WP_207287172.1">
    <property type="nucleotide sequence ID" value="NZ_CP071462.1"/>
</dbReference>
<dbReference type="Gene3D" id="3.40.50.720">
    <property type="entry name" value="NAD(P)-binding Rossmann-like Domain"/>
    <property type="match status" value="1"/>
</dbReference>
<dbReference type="GO" id="GO:0019353">
    <property type="term" value="P:protoporphyrinogen IX biosynthetic process from glutamate"/>
    <property type="evidence" value="ECO:0007669"/>
    <property type="project" value="TreeGrafter"/>
</dbReference>
<organism evidence="17 18">
    <name type="scientific">Haloterrigena alkaliphila</name>
    <dbReference type="NCBI Taxonomy" id="2816475"/>
    <lineage>
        <taxon>Archaea</taxon>
        <taxon>Methanobacteriati</taxon>
        <taxon>Methanobacteriota</taxon>
        <taxon>Stenosarchaea group</taxon>
        <taxon>Halobacteria</taxon>
        <taxon>Halobacteriales</taxon>
        <taxon>Natrialbaceae</taxon>
        <taxon>Haloterrigena</taxon>
    </lineage>
</organism>
<comment type="domain">
    <text evidence="8">Possesses an unusual extended V-shaped dimeric structure with each monomer consisting of three distinct domains arranged along a curved 'spinal' alpha-helix. The N-terminal catalytic domain specifically recognizes the glutamate moiety of the substrate. The second domain is the NADPH-binding domain, and the third C-terminal domain is responsible for dimerization.</text>
</comment>
<feature type="binding site" evidence="8 10">
    <location>
        <position position="114"/>
    </location>
    <ligand>
        <name>substrate</name>
    </ligand>
</feature>
<dbReference type="CDD" id="cd05213">
    <property type="entry name" value="NAD_bind_Glutamyl_tRNA_reduct"/>
    <property type="match status" value="1"/>
</dbReference>
<evidence type="ECO:0000256" key="11">
    <source>
        <dbReference type="PIRSR" id="PIRSR000445-3"/>
    </source>
</evidence>
<dbReference type="PIRSF" id="PIRSF000445">
    <property type="entry name" value="4pyrrol_synth_GluRdtase"/>
    <property type="match status" value="1"/>
</dbReference>
<proteinExistence type="inferred from homology"/>
<evidence type="ECO:0000256" key="3">
    <source>
        <dbReference type="ARBA" id="ARBA00012970"/>
    </source>
</evidence>
<evidence type="ECO:0000256" key="4">
    <source>
        <dbReference type="ARBA" id="ARBA00022857"/>
    </source>
</evidence>
<dbReference type="PANTHER" id="PTHR43013:SF1">
    <property type="entry name" value="GLUTAMYL-TRNA REDUCTASE"/>
    <property type="match status" value="1"/>
</dbReference>
<evidence type="ECO:0000256" key="1">
    <source>
        <dbReference type="ARBA" id="ARBA00005059"/>
    </source>
</evidence>
<gene>
    <name evidence="8" type="primary">hemA</name>
    <name evidence="17" type="ORF">J0X25_09250</name>
</gene>
<evidence type="ECO:0000256" key="10">
    <source>
        <dbReference type="PIRSR" id="PIRSR000445-2"/>
    </source>
</evidence>
<dbReference type="Pfam" id="PF00745">
    <property type="entry name" value="GlutR_dimer"/>
    <property type="match status" value="1"/>
</dbReference>
<dbReference type="Gene3D" id="3.30.460.30">
    <property type="entry name" value="Glutamyl-tRNA reductase, N-terminal domain"/>
    <property type="match status" value="1"/>
</dbReference>
<evidence type="ECO:0000256" key="5">
    <source>
        <dbReference type="ARBA" id="ARBA00023002"/>
    </source>
</evidence>
<dbReference type="HAMAP" id="MF_00087">
    <property type="entry name" value="Glu_tRNA_reductase"/>
    <property type="match status" value="1"/>
</dbReference>
<evidence type="ECO:0000256" key="2">
    <source>
        <dbReference type="ARBA" id="ARBA00005916"/>
    </source>
</evidence>
<dbReference type="SUPFAM" id="SSF69742">
    <property type="entry name" value="Glutamyl tRNA-reductase catalytic, N-terminal domain"/>
    <property type="match status" value="1"/>
</dbReference>
<evidence type="ECO:0000313" key="18">
    <source>
        <dbReference type="Proteomes" id="UP000663203"/>
    </source>
</evidence>